<proteinExistence type="predicted"/>
<evidence type="ECO:0000256" key="1">
    <source>
        <dbReference type="ARBA" id="ARBA00022741"/>
    </source>
</evidence>
<dbReference type="Gene3D" id="3.40.50.300">
    <property type="entry name" value="P-loop containing nucleotide triphosphate hydrolases"/>
    <property type="match status" value="1"/>
</dbReference>
<feature type="non-terminal residue" evidence="4">
    <location>
        <position position="94"/>
    </location>
</feature>
<reference evidence="4" key="1">
    <citation type="submission" date="2021-02" db="EMBL/GenBank/DDBJ databases">
        <title>Comparative genomics reveals that relaxation of natural selection precedes convergent phenotypic evolution of cavefish.</title>
        <authorList>
            <person name="Peng Z."/>
        </authorList>
    </citation>
    <scope>NUCLEOTIDE SEQUENCE</scope>
    <source>
        <tissue evidence="4">Muscle</tissue>
    </source>
</reference>
<evidence type="ECO:0000313" key="4">
    <source>
        <dbReference type="EMBL" id="KAI7789255.1"/>
    </source>
</evidence>
<evidence type="ECO:0000256" key="2">
    <source>
        <dbReference type="ARBA" id="ARBA00022840"/>
    </source>
</evidence>
<feature type="domain" description="ABC transporter" evidence="3">
    <location>
        <begin position="15"/>
        <end position="59"/>
    </location>
</feature>
<gene>
    <name evidence="4" type="ORF">IRJ41_008496</name>
</gene>
<dbReference type="Proteomes" id="UP001059041">
    <property type="component" value="Unassembled WGS sequence"/>
</dbReference>
<dbReference type="InterPro" id="IPR027417">
    <property type="entry name" value="P-loop_NTPase"/>
</dbReference>
<name>A0A9W7W7C7_TRIRA</name>
<dbReference type="GO" id="GO:0005524">
    <property type="term" value="F:ATP binding"/>
    <property type="evidence" value="ECO:0007669"/>
    <property type="project" value="UniProtKB-KW"/>
</dbReference>
<dbReference type="Pfam" id="PF00005">
    <property type="entry name" value="ABC_tran"/>
    <property type="match status" value="1"/>
</dbReference>
<dbReference type="SUPFAM" id="SSF52540">
    <property type="entry name" value="P-loop containing nucleoside triphosphate hydrolases"/>
    <property type="match status" value="1"/>
</dbReference>
<dbReference type="AlphaFoldDB" id="A0A9W7W7C7"/>
<dbReference type="PANTHER" id="PTHR24223:SF187">
    <property type="entry name" value="ATP-BINDING CASSETTE SUB-FAMILY C MEMBER 8"/>
    <property type="match status" value="1"/>
</dbReference>
<dbReference type="GO" id="GO:0016887">
    <property type="term" value="F:ATP hydrolysis activity"/>
    <property type="evidence" value="ECO:0007669"/>
    <property type="project" value="InterPro"/>
</dbReference>
<dbReference type="InterPro" id="IPR050173">
    <property type="entry name" value="ABC_transporter_C-like"/>
</dbReference>
<keyword evidence="1" id="KW-0547">Nucleotide-binding</keyword>
<dbReference type="InterPro" id="IPR003439">
    <property type="entry name" value="ABC_transporter-like_ATP-bd"/>
</dbReference>
<dbReference type="PANTHER" id="PTHR24223">
    <property type="entry name" value="ATP-BINDING CASSETTE SUB-FAMILY C"/>
    <property type="match status" value="1"/>
</dbReference>
<dbReference type="EMBL" id="JAFHDT010000810">
    <property type="protein sequence ID" value="KAI7789255.1"/>
    <property type="molecule type" value="Genomic_DNA"/>
</dbReference>
<sequence>YKEVIEVCQLQPDIDTLPQGDQTVIGERGIILCGGQRQRISIARALYQHTNVVFLDDPFYALDIHLSDHLMHEGILKFLRQEKRTVVLVTHNCS</sequence>
<comment type="caution">
    <text evidence="4">The sequence shown here is derived from an EMBL/GenBank/DDBJ whole genome shotgun (WGS) entry which is preliminary data.</text>
</comment>
<accession>A0A9W7W7C7</accession>
<dbReference type="GO" id="GO:0016020">
    <property type="term" value="C:membrane"/>
    <property type="evidence" value="ECO:0007669"/>
    <property type="project" value="TreeGrafter"/>
</dbReference>
<keyword evidence="2 4" id="KW-0067">ATP-binding</keyword>
<organism evidence="4 5">
    <name type="scientific">Triplophysa rosa</name>
    <name type="common">Cave loach</name>
    <dbReference type="NCBI Taxonomy" id="992332"/>
    <lineage>
        <taxon>Eukaryota</taxon>
        <taxon>Metazoa</taxon>
        <taxon>Chordata</taxon>
        <taxon>Craniata</taxon>
        <taxon>Vertebrata</taxon>
        <taxon>Euteleostomi</taxon>
        <taxon>Actinopterygii</taxon>
        <taxon>Neopterygii</taxon>
        <taxon>Teleostei</taxon>
        <taxon>Ostariophysi</taxon>
        <taxon>Cypriniformes</taxon>
        <taxon>Nemacheilidae</taxon>
        <taxon>Triplophysa</taxon>
    </lineage>
</organism>
<keyword evidence="5" id="KW-1185">Reference proteome</keyword>
<protein>
    <submittedName>
        <fullName evidence="4">ATP-binding cassette sub-family C member 8-like</fullName>
    </submittedName>
</protein>
<feature type="non-terminal residue" evidence="4">
    <location>
        <position position="1"/>
    </location>
</feature>
<evidence type="ECO:0000313" key="5">
    <source>
        <dbReference type="Proteomes" id="UP001059041"/>
    </source>
</evidence>
<evidence type="ECO:0000259" key="3">
    <source>
        <dbReference type="Pfam" id="PF00005"/>
    </source>
</evidence>
<dbReference type="GO" id="GO:0042626">
    <property type="term" value="F:ATPase-coupled transmembrane transporter activity"/>
    <property type="evidence" value="ECO:0007669"/>
    <property type="project" value="TreeGrafter"/>
</dbReference>